<dbReference type="EMBL" id="CP018145">
    <property type="protein sequence ID" value="ASJ54232.1"/>
    <property type="molecule type" value="Genomic_DNA"/>
</dbReference>
<dbReference type="Proteomes" id="UP000197781">
    <property type="component" value="Chromosome"/>
</dbReference>
<gene>
    <name evidence="1" type="ORF">BP422_12145</name>
</gene>
<reference evidence="1 2" key="1">
    <citation type="submission" date="2016-11" db="EMBL/GenBank/DDBJ databases">
        <authorList>
            <person name="Jaros S."/>
            <person name="Januszkiewicz K."/>
            <person name="Wedrychowicz H."/>
        </authorList>
    </citation>
    <scope>NUCLEOTIDE SEQUENCE [LARGE SCALE GENOMIC DNA]</scope>
    <source>
        <strain evidence="1 2">NF2</strain>
    </source>
</reference>
<protein>
    <submittedName>
        <fullName evidence="1">Uncharacterized protein</fullName>
    </submittedName>
</protein>
<organism evidence="1 2">
    <name type="scientific">Brevibacillus formosus</name>
    <dbReference type="NCBI Taxonomy" id="54913"/>
    <lineage>
        <taxon>Bacteria</taxon>
        <taxon>Bacillati</taxon>
        <taxon>Bacillota</taxon>
        <taxon>Bacilli</taxon>
        <taxon>Bacillales</taxon>
        <taxon>Paenibacillaceae</taxon>
        <taxon>Brevibacillus</taxon>
    </lineage>
</organism>
<sequence>MNDYKEATIQQDDEDQIVDICDQCSQAVYSGQQVWKVGSEIYCSGSCLESGLQITTYKA</sequence>
<dbReference type="KEGG" id="bfm:BP422_12145"/>
<proteinExistence type="predicted"/>
<evidence type="ECO:0000313" key="1">
    <source>
        <dbReference type="EMBL" id="ASJ54232.1"/>
    </source>
</evidence>
<dbReference type="AlphaFoldDB" id="A0A220MH10"/>
<name>A0A220MH10_9BACL</name>
<dbReference type="RefSeq" id="WP_088908012.1">
    <property type="nucleotide sequence ID" value="NZ_CP018145.1"/>
</dbReference>
<accession>A0A220MH10</accession>
<evidence type="ECO:0000313" key="2">
    <source>
        <dbReference type="Proteomes" id="UP000197781"/>
    </source>
</evidence>